<comment type="caution">
    <text evidence="1">The sequence shown here is derived from an EMBL/GenBank/DDBJ whole genome shotgun (WGS) entry which is preliminary data.</text>
</comment>
<name>A0ACC2VMY4_9TREE</name>
<reference evidence="1" key="1">
    <citation type="submission" date="2023-04" db="EMBL/GenBank/DDBJ databases">
        <title>Draft Genome sequencing of Naganishia species isolated from polar environments using Oxford Nanopore Technology.</title>
        <authorList>
            <person name="Leo P."/>
            <person name="Venkateswaran K."/>
        </authorList>
    </citation>
    <scope>NUCLEOTIDE SEQUENCE</scope>
    <source>
        <strain evidence="1">MNA-CCFEE 5261</strain>
    </source>
</reference>
<dbReference type="Proteomes" id="UP001241377">
    <property type="component" value="Unassembled WGS sequence"/>
</dbReference>
<organism evidence="1 2">
    <name type="scientific">Naganishia cerealis</name>
    <dbReference type="NCBI Taxonomy" id="610337"/>
    <lineage>
        <taxon>Eukaryota</taxon>
        <taxon>Fungi</taxon>
        <taxon>Dikarya</taxon>
        <taxon>Basidiomycota</taxon>
        <taxon>Agaricomycotina</taxon>
        <taxon>Tremellomycetes</taxon>
        <taxon>Filobasidiales</taxon>
        <taxon>Filobasidiaceae</taxon>
        <taxon>Naganishia</taxon>
    </lineage>
</organism>
<evidence type="ECO:0000313" key="1">
    <source>
        <dbReference type="EMBL" id="KAJ9100443.1"/>
    </source>
</evidence>
<accession>A0ACC2VMY4</accession>
<dbReference type="EMBL" id="JASBWR010000063">
    <property type="protein sequence ID" value="KAJ9100443.1"/>
    <property type="molecule type" value="Genomic_DNA"/>
</dbReference>
<evidence type="ECO:0000313" key="2">
    <source>
        <dbReference type="Proteomes" id="UP001241377"/>
    </source>
</evidence>
<proteinExistence type="predicted"/>
<protein>
    <submittedName>
        <fullName evidence="1">Uncharacterized protein</fullName>
    </submittedName>
</protein>
<gene>
    <name evidence="1" type="ORF">QFC19_005585</name>
</gene>
<sequence length="546" mass="61208">MFTVPDSWLLENHFQGKKLTQLVVGLSALSIFFFGYDQGMMAGVNTSPDYVDKMKFGYYDSAGDVTVTNSTKQGGIVAIYYFGTLVGCLFGGFSSDRYGRIRAIGLGAAVAIFGAALQCSATQVSWMCGARFVNGIGTGILNAVVPVYSSETAEHTSRGAFIAIEFTLNIFGVVVAYWLEYGLSYIDNGFTAFRWRFPIAFQIIPLLVLLAITWFFPESPRWLIKNNERGRAKKLLISMRGEARGEEEFDQICEAMEFEEDSALTGNYFRMFFDYVKTNDLEQRKKAKSLHIARRIQIVIWLQIMQEWVGIAGVTVYQPEIFKQAGYTTRKSAWLSGLNNIFYMFATLINYFTVDRWGRRFTLYWGAIGQGIAMFLAGGFSKLQQQNPENKSYGAAAAAFVFIFTSVFGATWLAVPWLYPTEIFPLKVRAQGNAFGVVGWSIGNGWLTLLCPVMFSNIQEKTLYIFGACNFISIVLVYLFCPETANRTLEDIDFLFASNSWLASLAEKEFIAFQYARDKAGMHSIARSQTNDKVAIEETEHASASS</sequence>
<keyword evidence="2" id="KW-1185">Reference proteome</keyword>